<feature type="transmembrane region" description="Helical" evidence="2">
    <location>
        <begin position="376"/>
        <end position="400"/>
    </location>
</feature>
<evidence type="ECO:0000256" key="2">
    <source>
        <dbReference type="SAM" id="Phobius"/>
    </source>
</evidence>
<organism evidence="3 4">
    <name type="scientific">Theileria equi strain WA</name>
    <dbReference type="NCBI Taxonomy" id="1537102"/>
    <lineage>
        <taxon>Eukaryota</taxon>
        <taxon>Sar</taxon>
        <taxon>Alveolata</taxon>
        <taxon>Apicomplexa</taxon>
        <taxon>Aconoidasida</taxon>
        <taxon>Piroplasmida</taxon>
        <taxon>Theileriidae</taxon>
        <taxon>Theileria</taxon>
    </lineage>
</organism>
<dbReference type="OrthoDB" id="361062at2759"/>
<dbReference type="Proteomes" id="UP000031512">
    <property type="component" value="Chromosome 3"/>
</dbReference>
<sequence>MGATASSLGIIIDLKEKPTDDEYHAYRGRGIKAKRSEEPQGSNFYKYTYAVPTGGSFTVKEIKDDNGKKVDVSELKGVPKVTSVFAYYWRYDKTGQKPTKALLIGATAGSRPKNKIKYYARGSDTLKWYSPTISFFFSNQHLTGELLEKELDDLTCEHNNAVTINLTETHSENHRNGQKYCCGYHNSKNEAKVTVTKQEVSCGEGGHDSIHIPYFKHEIYDGSSRLTKIKYYENGNQRKRIKLKDHDFPIDSPLTLYFFYCTGNYPKLIYINGTGKKQVNGWFKKPDNSDSNGDEQWEKVPGLPDKGPESIIDCDKYNQLVEVLNKISGYNSYQKCPGPKVSESDQPEETPTEFSTEKLEADSLGTSQLSRDDSTWTLIGVSTGVGLTFGTVYLVGWKLYKRYKQSDRWIRQI</sequence>
<feature type="region of interest" description="Disordered" evidence="1">
    <location>
        <begin position="282"/>
        <end position="306"/>
    </location>
</feature>
<keyword evidence="2" id="KW-1133">Transmembrane helix</keyword>
<accession>L0B0A5</accession>
<dbReference type="STRING" id="1537102.L0B0A5"/>
<dbReference type="EMBL" id="CP001670">
    <property type="protein sequence ID" value="AFZ80696.1"/>
    <property type="molecule type" value="Genomic_DNA"/>
</dbReference>
<dbReference type="RefSeq" id="XP_004830362.1">
    <property type="nucleotide sequence ID" value="XM_004830305.1"/>
</dbReference>
<gene>
    <name evidence="3" type="ORF">BEWA_001030</name>
</gene>
<feature type="region of interest" description="Disordered" evidence="1">
    <location>
        <begin position="336"/>
        <end position="366"/>
    </location>
</feature>
<name>L0B0A5_THEEQ</name>
<dbReference type="KEGG" id="beq:BEWA_001030"/>
<evidence type="ECO:0000256" key="1">
    <source>
        <dbReference type="SAM" id="MobiDB-lite"/>
    </source>
</evidence>
<evidence type="ECO:0000313" key="3">
    <source>
        <dbReference type="EMBL" id="AFZ80696.1"/>
    </source>
</evidence>
<dbReference type="AlphaFoldDB" id="L0B0A5"/>
<keyword evidence="2" id="KW-0812">Transmembrane</keyword>
<evidence type="ECO:0000313" key="4">
    <source>
        <dbReference type="Proteomes" id="UP000031512"/>
    </source>
</evidence>
<reference evidence="3 4" key="1">
    <citation type="journal article" date="2012" name="BMC Genomics">
        <title>Comparative genomic analysis and phylogenetic position of Theileria equi.</title>
        <authorList>
            <person name="Kappmeyer L.S."/>
            <person name="Thiagarajan M."/>
            <person name="Herndon D.R."/>
            <person name="Ramsay J.D."/>
            <person name="Caler E."/>
            <person name="Djikeng A."/>
            <person name="Gillespie J.J."/>
            <person name="Lau A.O."/>
            <person name="Roalson E.H."/>
            <person name="Silva J.C."/>
            <person name="Silva M.G."/>
            <person name="Suarez C.E."/>
            <person name="Ueti M.W."/>
            <person name="Nene V.M."/>
            <person name="Mealey R.H."/>
            <person name="Knowles D.P."/>
            <person name="Brayton K.A."/>
        </authorList>
    </citation>
    <scope>NUCLEOTIDE SEQUENCE [LARGE SCALE GENOMIC DNA]</scope>
    <source>
        <strain evidence="3 4">WA</strain>
    </source>
</reference>
<protein>
    <submittedName>
        <fullName evidence="3">Uncharacterized protein</fullName>
    </submittedName>
</protein>
<keyword evidence="4" id="KW-1185">Reference proteome</keyword>
<dbReference type="GeneID" id="15806270"/>
<keyword evidence="2" id="KW-0472">Membrane</keyword>
<dbReference type="VEuPathDB" id="PiroplasmaDB:BEWA_001030"/>
<proteinExistence type="predicted"/>